<reference evidence="8" key="2">
    <citation type="submission" date="2025-04" db="UniProtKB">
        <authorList>
            <consortium name="RefSeq"/>
        </authorList>
    </citation>
    <scope>IDENTIFICATION</scope>
    <source>
        <strain evidence="8">Aabys</strain>
    </source>
</reference>
<feature type="transmembrane region" description="Helical" evidence="5">
    <location>
        <begin position="36"/>
        <end position="56"/>
    </location>
</feature>
<reference evidence="6" key="1">
    <citation type="submission" date="2020-05" db="UniProtKB">
        <authorList>
            <consortium name="EnsemblMetazoa"/>
        </authorList>
    </citation>
    <scope>IDENTIFICATION</scope>
    <source>
        <strain evidence="6">Aabys</strain>
    </source>
</reference>
<keyword evidence="4 5" id="KW-0472">Membrane</keyword>
<dbReference type="EnsemblMetazoa" id="MDOA015270-RB">
    <property type="protein sequence ID" value="MDOA015270-PB"/>
    <property type="gene ID" value="MDOA015270"/>
</dbReference>
<dbReference type="AlphaFoldDB" id="A0A1I8NHP6"/>
<protein>
    <submittedName>
        <fullName evidence="8">Uncharacterized protein LOC101890226 isoform X1</fullName>
    </submittedName>
</protein>
<organism evidence="6">
    <name type="scientific">Musca domestica</name>
    <name type="common">House fly</name>
    <dbReference type="NCBI Taxonomy" id="7370"/>
    <lineage>
        <taxon>Eukaryota</taxon>
        <taxon>Metazoa</taxon>
        <taxon>Ecdysozoa</taxon>
        <taxon>Arthropoda</taxon>
        <taxon>Hexapoda</taxon>
        <taxon>Insecta</taxon>
        <taxon>Pterygota</taxon>
        <taxon>Neoptera</taxon>
        <taxon>Endopterygota</taxon>
        <taxon>Diptera</taxon>
        <taxon>Brachycera</taxon>
        <taxon>Muscomorpha</taxon>
        <taxon>Muscoidea</taxon>
        <taxon>Muscidae</taxon>
        <taxon>Musca</taxon>
    </lineage>
</organism>
<keyword evidence="3 5" id="KW-1133">Transmembrane helix</keyword>
<feature type="transmembrane region" description="Helical" evidence="5">
    <location>
        <begin position="357"/>
        <end position="379"/>
    </location>
</feature>
<name>A0A1I8NHP6_MUSDO</name>
<dbReference type="Gene3D" id="1.20.140.150">
    <property type="match status" value="2"/>
</dbReference>
<evidence type="ECO:0000313" key="7">
    <source>
        <dbReference type="Proteomes" id="UP001652621"/>
    </source>
</evidence>
<dbReference type="KEGG" id="mde:101890226"/>
<dbReference type="GeneID" id="101890226"/>
<gene>
    <name evidence="6" type="primary">101890226</name>
    <name evidence="8" type="synonym">LOC101890226</name>
</gene>
<dbReference type="VEuPathDB" id="VectorBase:MDOA015270"/>
<keyword evidence="2 5" id="KW-0812">Transmembrane</keyword>
<dbReference type="PANTHER" id="PTHR10671:SF110">
    <property type="entry name" value="FI18012P1"/>
    <property type="match status" value="1"/>
</dbReference>
<dbReference type="GO" id="GO:0005886">
    <property type="term" value="C:plasma membrane"/>
    <property type="evidence" value="ECO:0007669"/>
    <property type="project" value="TreeGrafter"/>
</dbReference>
<dbReference type="RefSeq" id="XP_005174782.1">
    <property type="nucleotide sequence ID" value="XM_005174725.3"/>
</dbReference>
<sequence>MKPSMVPRREVSGASTIGRDESRKPLLKAYMFQRRVLFCCSCLMVLSLLTWIIAIATDHWIIISGAGGIFIPETRRFFMSSHSGLWRFCRNTVIPSPLKDADVVRNFTSFAIQNPTTLREAQRNCSRLDFIKDFSKSEVHMPLENFTEEARQRMFAHWVLDDRASFNKFKDEFYRLVLSTKEARDELIAIDAKPRIIDPVDVKGIISKNIFGKALQTVVVNSTNYYFVIPETAQMAMFKGWNERAYVPRLFWPYAKELGLPAYVLDEERVILQLVPPKPPKNNKPTKYYKYEANSRCKYIDMFPSAGERMDPGFDWTLMDYIRSQASFACITVFVMILGSVFSFYTFQNPRYMFKRLAGGIDLVAASTAMVVLQVLFASVDYTKEHLFYSYPDGAELTYGYGVFFAWFTFGVNLVSGFLFIWYSGKKKGSKAPTDEIAAADEMTIMGR</sequence>
<evidence type="ECO:0000313" key="6">
    <source>
        <dbReference type="EnsemblMetazoa" id="MDOA015270-PB"/>
    </source>
</evidence>
<accession>A0A1I8NHP6</accession>
<dbReference type="PANTHER" id="PTHR10671">
    <property type="entry name" value="EPITHELIAL MEMBRANE PROTEIN-RELATED"/>
    <property type="match status" value="1"/>
</dbReference>
<dbReference type="VEuPathDB" id="VectorBase:MDOMA2_016001"/>
<dbReference type="InterPro" id="IPR004031">
    <property type="entry name" value="PMP22/EMP/MP20/Claudin"/>
</dbReference>
<dbReference type="InterPro" id="IPR050579">
    <property type="entry name" value="PMP-22/EMP/MP20-like"/>
</dbReference>
<evidence type="ECO:0000256" key="1">
    <source>
        <dbReference type="ARBA" id="ARBA00004141"/>
    </source>
</evidence>
<evidence type="ECO:0000256" key="5">
    <source>
        <dbReference type="SAM" id="Phobius"/>
    </source>
</evidence>
<proteinExistence type="predicted"/>
<evidence type="ECO:0000313" key="8">
    <source>
        <dbReference type="RefSeq" id="XP_005174782.1"/>
    </source>
</evidence>
<evidence type="ECO:0000256" key="3">
    <source>
        <dbReference type="ARBA" id="ARBA00022989"/>
    </source>
</evidence>
<feature type="transmembrane region" description="Helical" evidence="5">
    <location>
        <begin position="399"/>
        <end position="423"/>
    </location>
</feature>
<evidence type="ECO:0000256" key="4">
    <source>
        <dbReference type="ARBA" id="ARBA00023136"/>
    </source>
</evidence>
<dbReference type="Proteomes" id="UP001652621">
    <property type="component" value="Unplaced"/>
</dbReference>
<keyword evidence="7" id="KW-1185">Reference proteome</keyword>
<comment type="subcellular location">
    <subcellularLocation>
        <location evidence="1">Membrane</location>
        <topology evidence="1">Multi-pass membrane protein</topology>
    </subcellularLocation>
</comment>
<dbReference type="OrthoDB" id="5917530at2759"/>
<evidence type="ECO:0000256" key="2">
    <source>
        <dbReference type="ARBA" id="ARBA00022692"/>
    </source>
</evidence>
<feature type="transmembrane region" description="Helical" evidence="5">
    <location>
        <begin position="326"/>
        <end position="345"/>
    </location>
</feature>
<dbReference type="eggNOG" id="ENOG502RZHR">
    <property type="taxonomic scope" value="Eukaryota"/>
</dbReference>
<dbReference type="Pfam" id="PF13903">
    <property type="entry name" value="Claudin_2"/>
    <property type="match status" value="1"/>
</dbReference>